<dbReference type="InterPro" id="IPR048402">
    <property type="entry name" value="YpeB_N"/>
</dbReference>
<evidence type="ECO:0000313" key="5">
    <source>
        <dbReference type="Proteomes" id="UP000653127"/>
    </source>
</evidence>
<accession>A0A926E0S1</accession>
<feature type="region of interest" description="Disordered" evidence="1">
    <location>
        <begin position="294"/>
        <end position="317"/>
    </location>
</feature>
<evidence type="ECO:0000313" key="4">
    <source>
        <dbReference type="EMBL" id="MBC8547513.1"/>
    </source>
</evidence>
<keyword evidence="5" id="KW-1185">Reference proteome</keyword>
<feature type="domain" description="Sporulation protein YpeB N-terminal" evidence="3">
    <location>
        <begin position="42"/>
        <end position="173"/>
    </location>
</feature>
<comment type="caution">
    <text evidence="4">The sequence shown here is derived from an EMBL/GenBank/DDBJ whole genome shotgun (WGS) entry which is preliminary data.</text>
</comment>
<feature type="domain" description="Sporulation protein YpeB PepSY1 and PepSY2" evidence="2">
    <location>
        <begin position="198"/>
        <end position="296"/>
    </location>
</feature>
<feature type="domain" description="Sporulation protein YpeB PepSY1 and PepSY2" evidence="2">
    <location>
        <begin position="320"/>
        <end position="396"/>
    </location>
</feature>
<dbReference type="RefSeq" id="WP_249283555.1">
    <property type="nucleotide sequence ID" value="NZ_JACRST010000022.1"/>
</dbReference>
<evidence type="ECO:0000259" key="3">
    <source>
        <dbReference type="Pfam" id="PF20769"/>
    </source>
</evidence>
<dbReference type="GO" id="GO:0009847">
    <property type="term" value="P:spore germination"/>
    <property type="evidence" value="ECO:0007669"/>
    <property type="project" value="InterPro"/>
</dbReference>
<sequence length="474" mass="51523">MEQEKAVQLNFTKRGFVRLVSFLCALILVLGVGFALEGRAAARYRLRLEENYAQSLTGLASNLSGISQTLQKGVYAATPVQISTLSAQLWRDASAAKVALTSLPLGDLHLDNTNRFLTQVGDYAMALSRKSVSGSELSDEEREQFAALCEYGRGLADQVYQMEQEIIARGITMEQLQREIEELGSQDGAAAPPEGAVGAFQGLEESFSDYPELEYDGPFSDHILKKEPLMLRNVAQISFEEARSRAAEAAGVEPSALQGGSDEASIMPSYTFSGDNVWVYVTKAGGYVSTMMKSRADPPADQLPPTAGETAADGKDSPAQRAILAAQRYLAGRDLAALVPTWYRLADGQCVVNFAPTQGDVLLYPDLVKVTVALDTGEILGFDARGYLSNHYNRTIRSPGLPLAQAREVVGKQLQVESSRLAIIPTAGQYEVYCYEFSALAENGQRVLLYINADTGVEEQILLLTEDETGRFVQ</sequence>
<proteinExistence type="predicted"/>
<reference evidence="4" key="1">
    <citation type="submission" date="2020-08" db="EMBL/GenBank/DDBJ databases">
        <title>Genome public.</title>
        <authorList>
            <person name="Liu C."/>
            <person name="Sun Q."/>
        </authorList>
    </citation>
    <scope>NUCLEOTIDE SEQUENCE</scope>
    <source>
        <strain evidence="4">NSJ-31</strain>
    </source>
</reference>
<evidence type="ECO:0000259" key="2">
    <source>
        <dbReference type="Pfam" id="PF14620"/>
    </source>
</evidence>
<name>A0A926E0S1_9FIRM</name>
<dbReference type="AlphaFoldDB" id="A0A926E0S1"/>
<organism evidence="4 5">
    <name type="scientific">Ligaoa zhengdingensis</name>
    <dbReference type="NCBI Taxonomy" id="2763658"/>
    <lineage>
        <taxon>Bacteria</taxon>
        <taxon>Bacillati</taxon>
        <taxon>Bacillota</taxon>
        <taxon>Clostridia</taxon>
        <taxon>Eubacteriales</taxon>
        <taxon>Oscillospiraceae</taxon>
        <taxon>Ligaoa</taxon>
    </lineage>
</organism>
<dbReference type="EMBL" id="JACRST010000022">
    <property type="protein sequence ID" value="MBC8547513.1"/>
    <property type="molecule type" value="Genomic_DNA"/>
</dbReference>
<dbReference type="Pfam" id="PF14620">
    <property type="entry name" value="YPEB_PepSY1-2"/>
    <property type="match status" value="2"/>
</dbReference>
<dbReference type="Pfam" id="PF20769">
    <property type="entry name" value="YPEB_N"/>
    <property type="match status" value="1"/>
</dbReference>
<evidence type="ECO:0000256" key="1">
    <source>
        <dbReference type="SAM" id="MobiDB-lite"/>
    </source>
</evidence>
<dbReference type="Proteomes" id="UP000653127">
    <property type="component" value="Unassembled WGS sequence"/>
</dbReference>
<protein>
    <submittedName>
        <fullName evidence="4">Germination protein YpeB</fullName>
    </submittedName>
</protein>
<gene>
    <name evidence="4" type="ORF">H8711_11310</name>
</gene>
<dbReference type="InterPro" id="IPR014239">
    <property type="entry name" value="YpeB_PepSY1-2"/>
</dbReference>